<reference evidence="2 3" key="1">
    <citation type="submission" date="2019-04" db="EMBL/GenBank/DDBJ databases">
        <title>Aspergillus burnettii sp. nov., novel species from soil in southeast Queensland.</title>
        <authorList>
            <person name="Gilchrist C.L.M."/>
            <person name="Pitt J.I."/>
            <person name="Lange L."/>
            <person name="Lacey H.J."/>
            <person name="Vuong D."/>
            <person name="Midgley D.J."/>
            <person name="Greenfield P."/>
            <person name="Bradbury M."/>
            <person name="Lacey E."/>
            <person name="Busk P.K."/>
            <person name="Pilgaard B."/>
            <person name="Chooi Y.H."/>
            <person name="Piggott A.M."/>
        </authorList>
    </citation>
    <scope>NUCLEOTIDE SEQUENCE [LARGE SCALE GENOMIC DNA]</scope>
    <source>
        <strain evidence="2 3">FRR 5400</strain>
    </source>
</reference>
<sequence length="171" mass="18997">MSQSPACVQQNVGCHAYEEDLHVRRSLPPLFLPPLLDDEFDADINIPPASLLQGTPGHRFEHGQVTPPLDNARVPPPSVADNRTPSRLHDDVVLRQWLSDMPSAAQRLLAADLTINKSCVKSRQSSHHKVVKAHLPILQNRRASTGTDVRFGNVLDEKYDNLAELLSDLHL</sequence>
<keyword evidence="3" id="KW-1185">Reference proteome</keyword>
<name>A0A8H6E894_PETAA</name>
<evidence type="ECO:0000313" key="3">
    <source>
        <dbReference type="Proteomes" id="UP000541154"/>
    </source>
</evidence>
<proteinExistence type="predicted"/>
<protein>
    <submittedName>
        <fullName evidence="2">Uncharacterized protein</fullName>
    </submittedName>
</protein>
<feature type="region of interest" description="Disordered" evidence="1">
    <location>
        <begin position="53"/>
        <end position="85"/>
    </location>
</feature>
<evidence type="ECO:0000256" key="1">
    <source>
        <dbReference type="SAM" id="MobiDB-lite"/>
    </source>
</evidence>
<dbReference type="AlphaFoldDB" id="A0A8H6E894"/>
<gene>
    <name evidence="2" type="ORF">ETB97_011908</name>
</gene>
<dbReference type="EMBL" id="SPNV01000079">
    <property type="protein sequence ID" value="KAF5862203.1"/>
    <property type="molecule type" value="Genomic_DNA"/>
</dbReference>
<accession>A0A8H6E894</accession>
<evidence type="ECO:0000313" key="2">
    <source>
        <dbReference type="EMBL" id="KAF5862203.1"/>
    </source>
</evidence>
<dbReference type="Proteomes" id="UP000541154">
    <property type="component" value="Unassembled WGS sequence"/>
</dbReference>
<comment type="caution">
    <text evidence="2">The sequence shown here is derived from an EMBL/GenBank/DDBJ whole genome shotgun (WGS) entry which is preliminary data.</text>
</comment>
<organism evidence="2 3">
    <name type="scientific">Petromyces alliaceus</name>
    <name type="common">Aspergillus alliaceus</name>
    <dbReference type="NCBI Taxonomy" id="209559"/>
    <lineage>
        <taxon>Eukaryota</taxon>
        <taxon>Fungi</taxon>
        <taxon>Dikarya</taxon>
        <taxon>Ascomycota</taxon>
        <taxon>Pezizomycotina</taxon>
        <taxon>Eurotiomycetes</taxon>
        <taxon>Eurotiomycetidae</taxon>
        <taxon>Eurotiales</taxon>
        <taxon>Aspergillaceae</taxon>
        <taxon>Aspergillus</taxon>
        <taxon>Aspergillus subgen. Circumdati</taxon>
    </lineage>
</organism>